<evidence type="ECO:0000313" key="2">
    <source>
        <dbReference type="EMBL" id="KAL3674379.1"/>
    </source>
</evidence>
<comment type="caution">
    <text evidence="2">The sequence shown here is derived from an EMBL/GenBank/DDBJ whole genome shotgun (WGS) entry which is preliminary data.</text>
</comment>
<accession>A0ABD3G9A5</accession>
<evidence type="ECO:0000313" key="3">
    <source>
        <dbReference type="Proteomes" id="UP001632037"/>
    </source>
</evidence>
<dbReference type="Proteomes" id="UP001632037">
    <property type="component" value="Unassembled WGS sequence"/>
</dbReference>
<keyword evidence="3" id="KW-1185">Reference proteome</keyword>
<dbReference type="AlphaFoldDB" id="A0ABD3G9A5"/>
<evidence type="ECO:0008006" key="4">
    <source>
        <dbReference type="Google" id="ProtNLM"/>
    </source>
</evidence>
<dbReference type="EMBL" id="JBIMZQ010000001">
    <property type="protein sequence ID" value="KAL3674379.1"/>
    <property type="molecule type" value="Genomic_DNA"/>
</dbReference>
<name>A0ABD3G9A5_9STRA</name>
<reference evidence="2 3" key="1">
    <citation type="submission" date="2024-09" db="EMBL/GenBank/DDBJ databases">
        <title>Genome sequencing and assembly of Phytophthora oleae, isolate VK10A, causative agent of rot of olive drupes.</title>
        <authorList>
            <person name="Conti Taguali S."/>
            <person name="Riolo M."/>
            <person name="La Spada F."/>
            <person name="Cacciola S.O."/>
            <person name="Dionisio G."/>
        </authorList>
    </citation>
    <scope>NUCLEOTIDE SEQUENCE [LARGE SCALE GENOMIC DNA]</scope>
    <source>
        <strain evidence="2 3">VK10A</strain>
    </source>
</reference>
<protein>
    <recommendedName>
        <fullName evidence="4">Cyclic nucleotide-binding domain-containing protein</fullName>
    </recommendedName>
</protein>
<proteinExistence type="predicted"/>
<evidence type="ECO:0000256" key="1">
    <source>
        <dbReference type="SAM" id="MobiDB-lite"/>
    </source>
</evidence>
<feature type="region of interest" description="Disordered" evidence="1">
    <location>
        <begin position="16"/>
        <end position="45"/>
    </location>
</feature>
<sequence length="136" mass="14798">MDIHEQLNEGGCAEWEFEESDVDEEENSVNETANADGEEATGAETDTASVAAAVLPAAQRKLTGNAYVDGIICESGLYIIRSGEISLAYKERGELGLLSLFFTREFCDSCRAGSTLCSKRRPSRRLRCLKLTPISA</sequence>
<feature type="compositionally biased region" description="Acidic residues" evidence="1">
    <location>
        <begin position="16"/>
        <end position="28"/>
    </location>
</feature>
<organism evidence="2 3">
    <name type="scientific">Phytophthora oleae</name>
    <dbReference type="NCBI Taxonomy" id="2107226"/>
    <lineage>
        <taxon>Eukaryota</taxon>
        <taxon>Sar</taxon>
        <taxon>Stramenopiles</taxon>
        <taxon>Oomycota</taxon>
        <taxon>Peronosporomycetes</taxon>
        <taxon>Peronosporales</taxon>
        <taxon>Peronosporaceae</taxon>
        <taxon>Phytophthora</taxon>
    </lineage>
</organism>
<gene>
    <name evidence="2" type="ORF">V7S43_000335</name>
</gene>